<dbReference type="EMBL" id="LAZP02000034">
    <property type="protein sequence ID" value="PFH62287.1"/>
    <property type="molecule type" value="Genomic_DNA"/>
</dbReference>
<feature type="compositionally biased region" description="Basic and acidic residues" evidence="1">
    <location>
        <begin position="133"/>
        <end position="151"/>
    </location>
</feature>
<dbReference type="AlphaFoldDB" id="A0A2A9PN18"/>
<evidence type="ECO:0000313" key="2">
    <source>
        <dbReference type="EMBL" id="PFH62287.1"/>
    </source>
</evidence>
<dbReference type="Proteomes" id="UP000037136">
    <property type="component" value="Unassembled WGS sequence"/>
</dbReference>
<protein>
    <submittedName>
        <fullName evidence="2">Uncharacterized protein</fullName>
    </submittedName>
</protein>
<gene>
    <name evidence="2" type="ORF">XA68_14282</name>
</gene>
<reference evidence="2 3" key="1">
    <citation type="journal article" date="2015" name="BMC Genomics">
        <title>Gene expression during zombie ant biting behavior reflects the complexity underlying fungal parasitic behavioral manipulation.</title>
        <authorList>
            <person name="de Bekker C."/>
            <person name="Ohm R.A."/>
            <person name="Loreto R.G."/>
            <person name="Sebastian A."/>
            <person name="Albert I."/>
            <person name="Merrow M."/>
            <person name="Brachmann A."/>
            <person name="Hughes D.P."/>
        </authorList>
    </citation>
    <scope>NUCLEOTIDE SEQUENCE [LARGE SCALE GENOMIC DNA]</scope>
    <source>
        <strain evidence="2 3">SC16a</strain>
    </source>
</reference>
<proteinExistence type="predicted"/>
<accession>A0A2A9PN18</accession>
<evidence type="ECO:0000313" key="3">
    <source>
        <dbReference type="Proteomes" id="UP000037136"/>
    </source>
</evidence>
<organism evidence="2 3">
    <name type="scientific">Ophiocordyceps unilateralis</name>
    <name type="common">Zombie-ant fungus</name>
    <name type="synonym">Torrubia unilateralis</name>
    <dbReference type="NCBI Taxonomy" id="268505"/>
    <lineage>
        <taxon>Eukaryota</taxon>
        <taxon>Fungi</taxon>
        <taxon>Dikarya</taxon>
        <taxon>Ascomycota</taxon>
        <taxon>Pezizomycotina</taxon>
        <taxon>Sordariomycetes</taxon>
        <taxon>Hypocreomycetidae</taxon>
        <taxon>Hypocreales</taxon>
        <taxon>Ophiocordycipitaceae</taxon>
        <taxon>Ophiocordyceps</taxon>
    </lineage>
</organism>
<feature type="compositionally biased region" description="Low complexity" evidence="1">
    <location>
        <begin position="15"/>
        <end position="33"/>
    </location>
</feature>
<feature type="region of interest" description="Disordered" evidence="1">
    <location>
        <begin position="1"/>
        <end position="189"/>
    </location>
</feature>
<feature type="compositionally biased region" description="Low complexity" evidence="1">
    <location>
        <begin position="84"/>
        <end position="97"/>
    </location>
</feature>
<keyword evidence="3" id="KW-1185">Reference proteome</keyword>
<feature type="compositionally biased region" description="Pro residues" evidence="1">
    <location>
        <begin position="34"/>
        <end position="44"/>
    </location>
</feature>
<evidence type="ECO:0000256" key="1">
    <source>
        <dbReference type="SAM" id="MobiDB-lite"/>
    </source>
</evidence>
<sequence>MTSSLSYRPQPATLSPSSSDFSSIEPASSSNSPSPTPPPPPPHPSPRHVKTLPALRPGRPADNRRRVSRYEGGDSDSDSDGHHVSGASVGLLLSLSSPGMTRRPVLPSGSATSSPRSDDGATVFPRRRRHRDTAREEEPKEKRQREEKPPGDNDTPVASRLRRHRETSSEDRPQEKRRRRQADSSGERYCDCVRETCYRQNGTPISSDEIVYTVEGDEMP</sequence>
<comment type="caution">
    <text evidence="2">The sequence shown here is derived from an EMBL/GenBank/DDBJ whole genome shotgun (WGS) entry which is preliminary data.</text>
</comment>
<name>A0A2A9PN18_OPHUN</name>
<feature type="compositionally biased region" description="Basic and acidic residues" evidence="1">
    <location>
        <begin position="59"/>
        <end position="72"/>
    </location>
</feature>
<reference evidence="2 3" key="2">
    <citation type="journal article" date="2017" name="Sci. Rep.">
        <title>Ant-infecting Ophiocordyceps genomes reveal a high diversity of potential behavioral manipulation genes and a possible major role for enterotoxins.</title>
        <authorList>
            <person name="de Bekker C."/>
            <person name="Ohm R.A."/>
            <person name="Evans H.C."/>
            <person name="Brachmann A."/>
            <person name="Hughes D.P."/>
        </authorList>
    </citation>
    <scope>NUCLEOTIDE SEQUENCE [LARGE SCALE GENOMIC DNA]</scope>
    <source>
        <strain evidence="2 3">SC16a</strain>
    </source>
</reference>